<sequence length="96" mass="11071">MFSNLFGMLRCSESTEVIETQPYSSQEKKIPMYIAVELAHNPENVPEVVQMLGQMNISISKIDMPAQLTCRFFALNKDFDHIHNLYSFFSAHRILS</sequence>
<proteinExistence type="predicted"/>
<reference evidence="1 2" key="1">
    <citation type="submission" date="2015-07" db="EMBL/GenBank/DDBJ databases">
        <title>The genome of Pseudoloma neurophilia, a relevant intracellular parasite of the zebrafish.</title>
        <authorList>
            <person name="Ndikumana S."/>
            <person name="Pelin A."/>
            <person name="Sanders J."/>
            <person name="Corradi N."/>
        </authorList>
    </citation>
    <scope>NUCLEOTIDE SEQUENCE [LARGE SCALE GENOMIC DNA]</scope>
    <source>
        <strain evidence="1 2">MK1</strain>
    </source>
</reference>
<protein>
    <submittedName>
        <fullName evidence="1">Uncharacterized protein</fullName>
    </submittedName>
</protein>
<comment type="caution">
    <text evidence="1">The sequence shown here is derived from an EMBL/GenBank/DDBJ whole genome shotgun (WGS) entry which is preliminary data.</text>
</comment>
<gene>
    <name evidence="1" type="ORF">M153_14100015724</name>
</gene>
<dbReference type="Proteomes" id="UP000051530">
    <property type="component" value="Unassembled WGS sequence"/>
</dbReference>
<evidence type="ECO:0000313" key="1">
    <source>
        <dbReference type="EMBL" id="KRH94801.1"/>
    </source>
</evidence>
<dbReference type="EMBL" id="LGUB01000030">
    <property type="protein sequence ID" value="KRH94801.1"/>
    <property type="molecule type" value="Genomic_DNA"/>
</dbReference>
<organism evidence="1 2">
    <name type="scientific">Pseudoloma neurophilia</name>
    <dbReference type="NCBI Taxonomy" id="146866"/>
    <lineage>
        <taxon>Eukaryota</taxon>
        <taxon>Fungi</taxon>
        <taxon>Fungi incertae sedis</taxon>
        <taxon>Microsporidia</taxon>
        <taxon>Pseudoloma</taxon>
    </lineage>
</organism>
<keyword evidence="2" id="KW-1185">Reference proteome</keyword>
<dbReference type="VEuPathDB" id="MicrosporidiaDB:M153_14100015724"/>
<accession>A0A0R0M6R4</accession>
<evidence type="ECO:0000313" key="2">
    <source>
        <dbReference type="Proteomes" id="UP000051530"/>
    </source>
</evidence>
<name>A0A0R0M6R4_9MICR</name>
<dbReference type="AlphaFoldDB" id="A0A0R0M6R4"/>